<keyword evidence="1" id="KW-1133">Transmembrane helix</keyword>
<feature type="transmembrane region" description="Helical" evidence="1">
    <location>
        <begin position="20"/>
        <end position="44"/>
    </location>
</feature>
<accession>A0ABX7PK39</accession>
<keyword evidence="3" id="KW-1185">Reference proteome</keyword>
<evidence type="ECO:0008006" key="4">
    <source>
        <dbReference type="Google" id="ProtNLM"/>
    </source>
</evidence>
<keyword evidence="1" id="KW-0812">Transmembrane</keyword>
<dbReference type="InterPro" id="IPR007047">
    <property type="entry name" value="Flp_Fap"/>
</dbReference>
<dbReference type="EMBL" id="CP022295">
    <property type="protein sequence ID" value="QSR26035.1"/>
    <property type="molecule type" value="Genomic_DNA"/>
</dbReference>
<dbReference type="Pfam" id="PF04964">
    <property type="entry name" value="Flp_Fap"/>
    <property type="match status" value="1"/>
</dbReference>
<evidence type="ECO:0000256" key="1">
    <source>
        <dbReference type="SAM" id="Phobius"/>
    </source>
</evidence>
<gene>
    <name evidence="2" type="ORF">CFH99_10400</name>
</gene>
<keyword evidence="1" id="KW-0472">Membrane</keyword>
<evidence type="ECO:0000313" key="3">
    <source>
        <dbReference type="Proteomes" id="UP000662818"/>
    </source>
</evidence>
<protein>
    <recommendedName>
        <fullName evidence="4">Flp family type IVb pilin</fullName>
    </recommendedName>
</protein>
<evidence type="ECO:0000313" key="2">
    <source>
        <dbReference type="EMBL" id="QSR26035.1"/>
    </source>
</evidence>
<dbReference type="Proteomes" id="UP000662818">
    <property type="component" value="Chromosome"/>
</dbReference>
<sequence>MGATTMTGADRGASAVEYALLVAMIALAIVAGLLAFGPQVAALFDVDFTP</sequence>
<organism evidence="2 3">
    <name type="scientific">Nocardioides aromaticivorans</name>
    <dbReference type="NCBI Taxonomy" id="200618"/>
    <lineage>
        <taxon>Bacteria</taxon>
        <taxon>Bacillati</taxon>
        <taxon>Actinomycetota</taxon>
        <taxon>Actinomycetes</taxon>
        <taxon>Propionibacteriales</taxon>
        <taxon>Nocardioidaceae</taxon>
        <taxon>Nocardioides</taxon>
    </lineage>
</organism>
<name>A0ABX7PK39_9ACTN</name>
<reference evidence="2 3" key="1">
    <citation type="submission" date="2017-06" db="EMBL/GenBank/DDBJ databases">
        <title>Complete Genome Sequence of the Soil Carbazole-Degrading Bacterium Nocardioides aromaticivorans IC177.</title>
        <authorList>
            <person name="Vejarano F."/>
            <person name="Suzuki-Minakuchi C."/>
            <person name="Ohtsubo Y."/>
            <person name="Tsuda M."/>
            <person name="Okada K."/>
            <person name="Nojiri H."/>
        </authorList>
    </citation>
    <scope>NUCLEOTIDE SEQUENCE [LARGE SCALE GENOMIC DNA]</scope>
    <source>
        <strain evidence="2 3">IC177</strain>
    </source>
</reference>
<proteinExistence type="predicted"/>